<dbReference type="Ensembl" id="ENSMSIT00000001835.1">
    <property type="protein sequence ID" value="ENSMSIP00000001425.1"/>
    <property type="gene ID" value="ENSMSIG00000001404.1"/>
</dbReference>
<dbReference type="GeneTree" id="ENSGT00940000165205"/>
<protein>
    <submittedName>
        <fullName evidence="1">Uncharacterized protein</fullName>
    </submittedName>
</protein>
<proteinExistence type="predicted"/>
<dbReference type="InterPro" id="IPR027413">
    <property type="entry name" value="GROEL-like_equatorial_sf"/>
</dbReference>
<dbReference type="Proteomes" id="UP000694415">
    <property type="component" value="Unplaced"/>
</dbReference>
<evidence type="ECO:0000313" key="1">
    <source>
        <dbReference type="Ensembl" id="ENSMSIP00000001425.1"/>
    </source>
</evidence>
<dbReference type="Gene3D" id="1.10.560.10">
    <property type="entry name" value="GroEL-like equatorial domain"/>
    <property type="match status" value="1"/>
</dbReference>
<reference evidence="1" key="1">
    <citation type="submission" date="2025-08" db="UniProtKB">
        <authorList>
            <consortium name="Ensembl"/>
        </authorList>
    </citation>
    <scope>IDENTIFICATION</scope>
</reference>
<keyword evidence="2" id="KW-1185">Reference proteome</keyword>
<reference evidence="1" key="2">
    <citation type="submission" date="2025-09" db="UniProtKB">
        <authorList>
            <consortium name="Ensembl"/>
        </authorList>
    </citation>
    <scope>IDENTIFICATION</scope>
</reference>
<dbReference type="AlphaFoldDB" id="A0A8C6G7M7"/>
<sequence length="82" mass="8923">MMPTPVILLKEGTDSFQGIPQLVSNISACQVVAEAVRTALGHFSLLRDGDREFSKKSSVRARRQAPSLPSSACLRRSLTIPQ</sequence>
<organism evidence="1 2">
    <name type="scientific">Mus spicilegus</name>
    <name type="common">Mound-building mouse</name>
    <dbReference type="NCBI Taxonomy" id="10103"/>
    <lineage>
        <taxon>Eukaryota</taxon>
        <taxon>Metazoa</taxon>
        <taxon>Chordata</taxon>
        <taxon>Craniata</taxon>
        <taxon>Vertebrata</taxon>
        <taxon>Euteleostomi</taxon>
        <taxon>Mammalia</taxon>
        <taxon>Eutheria</taxon>
        <taxon>Euarchontoglires</taxon>
        <taxon>Glires</taxon>
        <taxon>Rodentia</taxon>
        <taxon>Myomorpha</taxon>
        <taxon>Muroidea</taxon>
        <taxon>Muridae</taxon>
        <taxon>Murinae</taxon>
        <taxon>Mus</taxon>
        <taxon>Mus</taxon>
    </lineage>
</organism>
<name>A0A8C6G7M7_MUSSI</name>
<evidence type="ECO:0000313" key="2">
    <source>
        <dbReference type="Proteomes" id="UP000694415"/>
    </source>
</evidence>
<accession>A0A8C6G7M7</accession>